<dbReference type="Proteomes" id="UP000274920">
    <property type="component" value="Unassembled WGS sequence"/>
</dbReference>
<protein>
    <recommendedName>
        <fullName evidence="4">DHHW protein</fullName>
    </recommendedName>
</protein>
<dbReference type="EMBL" id="RHJS01000002">
    <property type="protein sequence ID" value="RRK35158.1"/>
    <property type="molecule type" value="Genomic_DNA"/>
</dbReference>
<accession>A0A426DQX5</accession>
<evidence type="ECO:0008006" key="4">
    <source>
        <dbReference type="Google" id="ProtNLM"/>
    </source>
</evidence>
<reference evidence="2" key="1">
    <citation type="submission" date="2018-10" db="EMBL/GenBank/DDBJ databases">
        <title>Schaedlerella arabinophila gen. nov. sp. nov., isolated from the mouse intestinal tract and comparative analysis with the genome of the closely related altered Schaedler flora strain ASF502.</title>
        <authorList>
            <person name="Miyake S."/>
            <person name="Soh M."/>
            <person name="Seedorf H."/>
        </authorList>
    </citation>
    <scope>NUCLEOTIDE SEQUENCE [LARGE SCALE GENOMIC DNA]</scope>
    <source>
        <strain evidence="2">DSM 106076</strain>
    </source>
</reference>
<keyword evidence="1" id="KW-1133">Transmembrane helix</keyword>
<dbReference type="InterPro" id="IPR025945">
    <property type="entry name" value="DHHW"/>
</dbReference>
<evidence type="ECO:0000256" key="1">
    <source>
        <dbReference type="SAM" id="Phobius"/>
    </source>
</evidence>
<comment type="caution">
    <text evidence="2">The sequence shown here is derived from an EMBL/GenBank/DDBJ whole genome shotgun (WGS) entry which is preliminary data.</text>
</comment>
<keyword evidence="3" id="KW-1185">Reference proteome</keyword>
<feature type="transmembrane region" description="Helical" evidence="1">
    <location>
        <begin position="12"/>
        <end position="32"/>
    </location>
</feature>
<dbReference type="AlphaFoldDB" id="A0A426DQX5"/>
<proteinExistence type="predicted"/>
<organism evidence="2 3">
    <name type="scientific">Schaedlerella arabinosiphila</name>
    <dbReference type="NCBI Taxonomy" id="2044587"/>
    <lineage>
        <taxon>Bacteria</taxon>
        <taxon>Bacillati</taxon>
        <taxon>Bacillota</taxon>
        <taxon>Clostridia</taxon>
        <taxon>Lachnospirales</taxon>
        <taxon>Lachnospiraceae</taxon>
        <taxon>Schaedlerella</taxon>
    </lineage>
</organism>
<keyword evidence="1" id="KW-0472">Membrane</keyword>
<name>A0A426DQX5_9FIRM</name>
<keyword evidence="1" id="KW-0812">Transmembrane</keyword>
<evidence type="ECO:0000313" key="2">
    <source>
        <dbReference type="EMBL" id="RRK35158.1"/>
    </source>
</evidence>
<dbReference type="Pfam" id="PF14286">
    <property type="entry name" value="DHHW"/>
    <property type="match status" value="1"/>
</dbReference>
<dbReference type="RefSeq" id="WP_125126173.1">
    <property type="nucleotide sequence ID" value="NZ_RHJS01000002.1"/>
</dbReference>
<gene>
    <name evidence="2" type="ORF">EBB54_02295</name>
</gene>
<sequence>MRNHRRLRRIEGTVGKVFILCMIVFFLLNLIISDKEMSEEENRMLARMPKVTWSSIVSGDFMTKYESYLSDQFPGRNIWRSIKVSLSGIGGSRKEGDVLIGKDDYLMEEIAVPDQETLMENLEAIRQFENRSRDVQMYMLLVPNAACILSERLPAFATVSDQSRMFAQVKRELGEDVEWLDASAALKKHAGEKIYYKTDHHWTSLGAFYTFSQVAEQMKIKTDVSSSFVSYPVSTTFNGMLAAKSGCRLNVKEEIYIYVPRDTDNDVVVNYVDEQRKTASLYDSSKLKTRDQYAVFLGENTSVVDIKTVSESQRRLLLVKDSYANSFVPFLTPYFREIVLVDPRYYSGTIEEIMDTYRITDVMFLYSGNTFFQDNNLKGVLSGE</sequence>
<dbReference type="CDD" id="cd14439">
    <property type="entry name" value="AlgX_N_like"/>
    <property type="match status" value="1"/>
</dbReference>
<evidence type="ECO:0000313" key="3">
    <source>
        <dbReference type="Proteomes" id="UP000274920"/>
    </source>
</evidence>